<dbReference type="Gene3D" id="1.10.150.50">
    <property type="entry name" value="Transcription Factor, Ets-1"/>
    <property type="match status" value="1"/>
</dbReference>
<evidence type="ECO:0000256" key="2">
    <source>
        <dbReference type="PROSITE-ProRule" id="PRU00104"/>
    </source>
</evidence>
<evidence type="ECO:0000256" key="1">
    <source>
        <dbReference type="ARBA" id="ARBA00022786"/>
    </source>
</evidence>
<dbReference type="Pfam" id="PF00632">
    <property type="entry name" value="HECT"/>
    <property type="match status" value="1"/>
</dbReference>
<dbReference type="InterPro" id="IPR000569">
    <property type="entry name" value="HECT_dom"/>
</dbReference>
<dbReference type="Gene3D" id="3.30.2410.10">
    <property type="entry name" value="Hect, E3 ligase catalytic domain"/>
    <property type="match status" value="1"/>
</dbReference>
<name>A0ABD3VQ47_SINWO</name>
<protein>
    <recommendedName>
        <fullName evidence="3">HECT domain-containing protein</fullName>
    </recommendedName>
</protein>
<evidence type="ECO:0000313" key="5">
    <source>
        <dbReference type="Proteomes" id="UP001634394"/>
    </source>
</evidence>
<comment type="caution">
    <text evidence="4">The sequence shown here is derived from an EMBL/GenBank/DDBJ whole genome shotgun (WGS) entry which is preliminary data.</text>
</comment>
<dbReference type="Proteomes" id="UP001634394">
    <property type="component" value="Unassembled WGS sequence"/>
</dbReference>
<dbReference type="InterPro" id="IPR013761">
    <property type="entry name" value="SAM/pointed_sf"/>
</dbReference>
<feature type="domain" description="HECT" evidence="3">
    <location>
        <begin position="538"/>
        <end position="581"/>
    </location>
</feature>
<dbReference type="SUPFAM" id="SSF56204">
    <property type="entry name" value="Hect, E3 ligase catalytic domain"/>
    <property type="match status" value="2"/>
</dbReference>
<keyword evidence="1 2" id="KW-0833">Ubl conjugation pathway</keyword>
<dbReference type="Gene3D" id="3.90.1750.10">
    <property type="entry name" value="Hect, E3 ligase catalytic domains"/>
    <property type="match status" value="1"/>
</dbReference>
<dbReference type="EMBL" id="JBJQND010000010">
    <property type="protein sequence ID" value="KAL3863521.1"/>
    <property type="molecule type" value="Genomic_DNA"/>
</dbReference>
<reference evidence="4 5" key="1">
    <citation type="submission" date="2024-11" db="EMBL/GenBank/DDBJ databases">
        <title>Chromosome-level genome assembly of the freshwater bivalve Anodonta woodiana.</title>
        <authorList>
            <person name="Chen X."/>
        </authorList>
    </citation>
    <scope>NUCLEOTIDE SEQUENCE [LARGE SCALE GENOMIC DNA]</scope>
    <source>
        <strain evidence="4">MN2024</strain>
        <tissue evidence="4">Gills</tissue>
    </source>
</reference>
<dbReference type="PROSITE" id="PS50237">
    <property type="entry name" value="HECT"/>
    <property type="match status" value="1"/>
</dbReference>
<proteinExistence type="predicted"/>
<accession>A0ABD3VQ47</accession>
<dbReference type="AlphaFoldDB" id="A0ABD3VQ47"/>
<dbReference type="InterPro" id="IPR035983">
    <property type="entry name" value="Hect_E3_ubiquitin_ligase"/>
</dbReference>
<gene>
    <name evidence="4" type="ORF">ACJMK2_005274</name>
</gene>
<organism evidence="4 5">
    <name type="scientific">Sinanodonta woodiana</name>
    <name type="common">Chinese pond mussel</name>
    <name type="synonym">Anodonta woodiana</name>
    <dbReference type="NCBI Taxonomy" id="1069815"/>
    <lineage>
        <taxon>Eukaryota</taxon>
        <taxon>Metazoa</taxon>
        <taxon>Spiralia</taxon>
        <taxon>Lophotrochozoa</taxon>
        <taxon>Mollusca</taxon>
        <taxon>Bivalvia</taxon>
        <taxon>Autobranchia</taxon>
        <taxon>Heteroconchia</taxon>
        <taxon>Palaeoheterodonta</taxon>
        <taxon>Unionida</taxon>
        <taxon>Unionoidea</taxon>
        <taxon>Unionidae</taxon>
        <taxon>Unioninae</taxon>
        <taxon>Sinanodonta</taxon>
    </lineage>
</organism>
<evidence type="ECO:0000259" key="3">
    <source>
        <dbReference type="PROSITE" id="PS50237"/>
    </source>
</evidence>
<feature type="active site" description="Glycyl thioester intermediate" evidence="2">
    <location>
        <position position="575"/>
    </location>
</feature>
<keyword evidence="5" id="KW-1185">Reference proteome</keyword>
<dbReference type="SUPFAM" id="SSF47769">
    <property type="entry name" value="SAM/Pointed domain"/>
    <property type="match status" value="1"/>
</dbReference>
<evidence type="ECO:0000313" key="4">
    <source>
        <dbReference type="EMBL" id="KAL3863521.1"/>
    </source>
</evidence>
<sequence length="612" mass="69474">MAEILRQILDDLSLSPLFQNFVYEKIDSIESCKNLTDVELSRLGISTIGDRVRFREKIKQAGERQNTKGRTWIVTFICLADRNASKVPSTSQKSVLQRAELVPDSELEVHSKLISSDGFPQFNCRQIEVLKCRWNVDSLKASLGSQAKIYVRPNRKSAVKARCVSCNKDYIISNLRDHVSICSSSVADSSHNEPLQDEQYSEQPLDEAAELPDIETVHLSRAENAAIQPHHHAEHNQGLEHNVPNIENIVKDCVQYCTDNNMNDPVAILQYLQSRIVTGKKLELENEESTIEGETSFIIVDRNNLTETALDEIRGIENLRLTLEVQFYGETAVDYVWPLKEFFSMVLRDIQKEYFDPVREWSNDYEVIGKIFALSILQNGRLPRYLRPDLIEELFNSSSPRPFLQDLRKGLDALGLFQSSFGENINIISSTFQVDHHWRYQWIILICELFITLLLKLLVPTNVFFFSANLSSAIFKTFFFTPGTPTTVTLKMVTNLLQPIFSPDGSNRRQTESYVYAKFVKYLCEAAGGRRGGVTLAKILTFVTGTEEEPVLGFQIKPSIAFQSSLSLLPTSNTCINRLNLTIPDTTQELPTDDILFSLFDYAFSNSFSGLV</sequence>